<dbReference type="Proteomes" id="UP000236454">
    <property type="component" value="Unassembled WGS sequence"/>
</dbReference>
<dbReference type="SMART" id="SM00028">
    <property type="entry name" value="TPR"/>
    <property type="match status" value="5"/>
</dbReference>
<dbReference type="Pfam" id="PF13424">
    <property type="entry name" value="TPR_12"/>
    <property type="match status" value="2"/>
</dbReference>
<organism evidence="6 7">
    <name type="scientific">Lishizhenia tianjinensis</name>
    <dbReference type="NCBI Taxonomy" id="477690"/>
    <lineage>
        <taxon>Bacteria</taxon>
        <taxon>Pseudomonadati</taxon>
        <taxon>Bacteroidota</taxon>
        <taxon>Flavobacteriia</taxon>
        <taxon>Flavobacteriales</taxon>
        <taxon>Crocinitomicaceae</taxon>
        <taxon>Lishizhenia</taxon>
    </lineage>
</organism>
<dbReference type="OrthoDB" id="1090267at2"/>
<feature type="signal peptide" evidence="4">
    <location>
        <begin position="1"/>
        <end position="20"/>
    </location>
</feature>
<reference evidence="6 7" key="1">
    <citation type="submission" date="2016-10" db="EMBL/GenBank/DDBJ databases">
        <authorList>
            <person name="de Groot N.N."/>
        </authorList>
    </citation>
    <scope>NUCLEOTIDE SEQUENCE [LARGE SCALE GENOMIC DNA]</scope>
    <source>
        <strain evidence="6 7">CGMCC 1.7005</strain>
    </source>
</reference>
<feature type="domain" description="HTH luxR-type" evidence="5">
    <location>
        <begin position="503"/>
        <end position="560"/>
    </location>
</feature>
<gene>
    <name evidence="6" type="ORF">SAMN05216474_1823</name>
</gene>
<dbReference type="AlphaFoldDB" id="A0A1I7A1X7"/>
<evidence type="ECO:0000259" key="5">
    <source>
        <dbReference type="SMART" id="SM00421"/>
    </source>
</evidence>
<dbReference type="InterPro" id="IPR000792">
    <property type="entry name" value="Tscrpt_reg_LuxR_C"/>
</dbReference>
<feature type="repeat" description="TPR" evidence="1">
    <location>
        <begin position="238"/>
        <end position="271"/>
    </location>
</feature>
<dbReference type="Gene3D" id="1.10.10.10">
    <property type="entry name" value="Winged helix-like DNA-binding domain superfamily/Winged helix DNA-binding domain"/>
    <property type="match status" value="1"/>
</dbReference>
<feature type="repeat" description="TPR" evidence="1">
    <location>
        <begin position="117"/>
        <end position="150"/>
    </location>
</feature>
<dbReference type="SMART" id="SM00421">
    <property type="entry name" value="HTH_LUXR"/>
    <property type="match status" value="1"/>
</dbReference>
<dbReference type="InterPro" id="IPR036388">
    <property type="entry name" value="WH-like_DNA-bd_sf"/>
</dbReference>
<evidence type="ECO:0000256" key="4">
    <source>
        <dbReference type="SAM" id="SignalP"/>
    </source>
</evidence>
<evidence type="ECO:0000256" key="2">
    <source>
        <dbReference type="SAM" id="Coils"/>
    </source>
</evidence>
<dbReference type="SUPFAM" id="SSF48452">
    <property type="entry name" value="TPR-like"/>
    <property type="match status" value="2"/>
</dbReference>
<keyword evidence="3" id="KW-1133">Transmembrane helix</keyword>
<feature type="coiled-coil region" evidence="2">
    <location>
        <begin position="349"/>
        <end position="387"/>
    </location>
</feature>
<keyword evidence="3" id="KW-0472">Membrane</keyword>
<keyword evidence="3" id="KW-0812">Transmembrane</keyword>
<feature type="chain" id="PRO_5014667241" evidence="4">
    <location>
        <begin position="21"/>
        <end position="565"/>
    </location>
</feature>
<dbReference type="RefSeq" id="WP_090248589.1">
    <property type="nucleotide sequence ID" value="NZ_FPAS01000002.1"/>
</dbReference>
<keyword evidence="4" id="KW-0732">Signal</keyword>
<dbReference type="InterPro" id="IPR019734">
    <property type="entry name" value="TPR_rpt"/>
</dbReference>
<feature type="transmembrane region" description="Helical" evidence="3">
    <location>
        <begin position="388"/>
        <end position="411"/>
    </location>
</feature>
<keyword evidence="1" id="KW-0802">TPR repeat</keyword>
<proteinExistence type="predicted"/>
<dbReference type="STRING" id="477690.SAMN05216474_1823"/>
<keyword evidence="7" id="KW-1185">Reference proteome</keyword>
<protein>
    <submittedName>
        <fullName evidence="6">Tetratricopeptide repeat-containing protein</fullName>
    </submittedName>
</protein>
<evidence type="ECO:0000313" key="6">
    <source>
        <dbReference type="EMBL" id="SFT68902.1"/>
    </source>
</evidence>
<dbReference type="PANTHER" id="PTHR10098">
    <property type="entry name" value="RAPSYN-RELATED"/>
    <property type="match status" value="1"/>
</dbReference>
<dbReference type="InterPro" id="IPR011990">
    <property type="entry name" value="TPR-like_helical_dom_sf"/>
</dbReference>
<dbReference type="SUPFAM" id="SSF46894">
    <property type="entry name" value="C-terminal effector domain of the bipartite response regulators"/>
    <property type="match status" value="1"/>
</dbReference>
<evidence type="ECO:0000256" key="3">
    <source>
        <dbReference type="SAM" id="Phobius"/>
    </source>
</evidence>
<accession>A0A1I7A1X7</accession>
<dbReference type="PROSITE" id="PS50005">
    <property type="entry name" value="TPR"/>
    <property type="match status" value="2"/>
</dbReference>
<evidence type="ECO:0000256" key="1">
    <source>
        <dbReference type="PROSITE-ProRule" id="PRU00339"/>
    </source>
</evidence>
<dbReference type="GO" id="GO:0003677">
    <property type="term" value="F:DNA binding"/>
    <property type="evidence" value="ECO:0007669"/>
    <property type="project" value="InterPro"/>
</dbReference>
<keyword evidence="2" id="KW-0175">Coiled coil</keyword>
<evidence type="ECO:0000313" key="7">
    <source>
        <dbReference type="Proteomes" id="UP000236454"/>
    </source>
</evidence>
<dbReference type="Gene3D" id="1.25.40.10">
    <property type="entry name" value="Tetratricopeptide repeat domain"/>
    <property type="match status" value="2"/>
</dbReference>
<dbReference type="InterPro" id="IPR016032">
    <property type="entry name" value="Sig_transdc_resp-reg_C-effctor"/>
</dbReference>
<name>A0A1I7A1X7_9FLAO</name>
<dbReference type="GO" id="GO:0006355">
    <property type="term" value="P:regulation of DNA-templated transcription"/>
    <property type="evidence" value="ECO:0007669"/>
    <property type="project" value="InterPro"/>
</dbReference>
<sequence length="565" mass="65294">MKFIQLLTLFLLFASSSAWANVDSLILSLEHTSDDKQRLDTYILIGKNYVHKDAQLALFWTNKAEKLARNMTNNYGLYTSIKLRSEIYMEINEADSALTLLHSLFDKNLVQSSLDSADTYNLIGVTLQSVGRIDEALEQLNLALEIYREQDSKAGLTIIKINMGNCFYEAGRTQEALNNFKEAYEMALELQDEAKFSAAFLNYAMLTLYLEGDTEKVDQLLTKVKDSPFIQKNENILAVFYQNLAVYYSQVEDWKSAENHYKQALTTAQNSGHKIDAGIYTGLGQIYVHQKKYAEALLQYNLAKSHSTKTSELRLIYNDLANLYAQLENLDSAQHYWQLTYELVRKQENEKTQELVLKSKNNLELIKKENEIELLAARTKSEQLQNRINLVIIFGLIVLIALIILITYLLLQRKKKELVLKDKELQLKKQKLTSLSLRINQKNQVLKDFESTVSEEEDKSSPLVNDAKMALKNSLRIDEDWEEFELFFNDLHSGFYDELKKRYPNLSNNELKICTLSKLRFSLKEIAQTLFLSVDSVKSARYRIRKKLNMEKGEDLSDFLNNLNI</sequence>
<dbReference type="EMBL" id="FPAS01000002">
    <property type="protein sequence ID" value="SFT68902.1"/>
    <property type="molecule type" value="Genomic_DNA"/>
</dbReference>